<gene>
    <name evidence="6" type="ORF">SAY87_009408</name>
</gene>
<dbReference type="Gene3D" id="2.120.10.80">
    <property type="entry name" value="Kelch-type beta propeller"/>
    <property type="match status" value="2"/>
</dbReference>
<dbReference type="AlphaFoldDB" id="A0AAN7JXP0"/>
<dbReference type="PANTHER" id="PTHR46093">
    <property type="entry name" value="ACYL-COA-BINDING DOMAIN-CONTAINING PROTEIN 5"/>
    <property type="match status" value="1"/>
</dbReference>
<feature type="coiled-coil region" evidence="3">
    <location>
        <begin position="562"/>
        <end position="666"/>
    </location>
</feature>
<dbReference type="Pfam" id="PF24922">
    <property type="entry name" value="ACBP4_C"/>
    <property type="match status" value="1"/>
</dbReference>
<keyword evidence="3" id="KW-0175">Coiled coil</keyword>
<evidence type="ECO:0000256" key="4">
    <source>
        <dbReference type="SAM" id="MobiDB-lite"/>
    </source>
</evidence>
<dbReference type="InterPro" id="IPR056819">
    <property type="entry name" value="ACBP4-6_C"/>
</dbReference>
<protein>
    <recommendedName>
        <fullName evidence="5">Acyl-CoA-binding domain-containing protein</fullName>
    </recommendedName>
</protein>
<dbReference type="Proteomes" id="UP001345219">
    <property type="component" value="Chromosome 8"/>
</dbReference>
<evidence type="ECO:0000259" key="5">
    <source>
        <dbReference type="Pfam" id="PF24922"/>
    </source>
</evidence>
<name>A0AAN7JXP0_9MYRT</name>
<evidence type="ECO:0000256" key="3">
    <source>
        <dbReference type="SAM" id="Coils"/>
    </source>
</evidence>
<evidence type="ECO:0000256" key="1">
    <source>
        <dbReference type="ARBA" id="ARBA00022441"/>
    </source>
</evidence>
<dbReference type="Pfam" id="PF01344">
    <property type="entry name" value="Kelch_1"/>
    <property type="match status" value="1"/>
</dbReference>
<proteinExistence type="predicted"/>
<evidence type="ECO:0000256" key="2">
    <source>
        <dbReference type="ARBA" id="ARBA00022737"/>
    </source>
</evidence>
<feature type="domain" description="Acyl-CoA-binding" evidence="5">
    <location>
        <begin position="640"/>
        <end position="699"/>
    </location>
</feature>
<dbReference type="InterPro" id="IPR015915">
    <property type="entry name" value="Kelch-typ_b-propeller"/>
</dbReference>
<evidence type="ECO:0000313" key="6">
    <source>
        <dbReference type="EMBL" id="KAK4755651.1"/>
    </source>
</evidence>
<feature type="compositionally biased region" description="Polar residues" evidence="4">
    <location>
        <begin position="444"/>
        <end position="466"/>
    </location>
</feature>
<dbReference type="EMBL" id="JAXIOK010000014">
    <property type="protein sequence ID" value="KAK4755651.1"/>
    <property type="molecule type" value="Genomic_DNA"/>
</dbReference>
<dbReference type="PANTHER" id="PTHR46093:SF4">
    <property type="entry name" value="GALACTOSE OXIDASE_KELCH REPEAT SUPERFAMILY PROTEIN"/>
    <property type="match status" value="1"/>
</dbReference>
<reference evidence="6 7" key="1">
    <citation type="journal article" date="2023" name="Hortic Res">
        <title>Pangenome of water caltrop reveals structural variations and asymmetric subgenome divergence after allopolyploidization.</title>
        <authorList>
            <person name="Zhang X."/>
            <person name="Chen Y."/>
            <person name="Wang L."/>
            <person name="Yuan Y."/>
            <person name="Fang M."/>
            <person name="Shi L."/>
            <person name="Lu R."/>
            <person name="Comes H.P."/>
            <person name="Ma Y."/>
            <person name="Chen Y."/>
            <person name="Huang G."/>
            <person name="Zhou Y."/>
            <person name="Zheng Z."/>
            <person name="Qiu Y."/>
        </authorList>
    </citation>
    <scope>NUCLEOTIDE SEQUENCE [LARGE SCALE GENOMIC DNA]</scope>
    <source>
        <tissue evidence="6">Roots</tissue>
    </source>
</reference>
<feature type="region of interest" description="Disordered" evidence="4">
    <location>
        <begin position="18"/>
        <end position="59"/>
    </location>
</feature>
<keyword evidence="2" id="KW-0677">Repeat</keyword>
<feature type="region of interest" description="Disordered" evidence="4">
    <location>
        <begin position="439"/>
        <end position="477"/>
    </location>
</feature>
<accession>A0AAN7JXP0</accession>
<evidence type="ECO:0000313" key="7">
    <source>
        <dbReference type="Proteomes" id="UP001345219"/>
    </source>
</evidence>
<comment type="caution">
    <text evidence="6">The sequence shown here is derived from an EMBL/GenBank/DDBJ whole genome shotgun (WGS) entry which is preliminary data.</text>
</comment>
<dbReference type="SUPFAM" id="SSF117281">
    <property type="entry name" value="Kelch motif"/>
    <property type="match status" value="1"/>
</dbReference>
<keyword evidence="1" id="KW-0880">Kelch repeat</keyword>
<dbReference type="Pfam" id="PF24681">
    <property type="entry name" value="Kelch_KLHDC2_KLHL20_DRC7"/>
    <property type="match status" value="1"/>
</dbReference>
<keyword evidence="7" id="KW-1185">Reference proteome</keyword>
<organism evidence="6 7">
    <name type="scientific">Trapa incisa</name>
    <dbReference type="NCBI Taxonomy" id="236973"/>
    <lineage>
        <taxon>Eukaryota</taxon>
        <taxon>Viridiplantae</taxon>
        <taxon>Streptophyta</taxon>
        <taxon>Embryophyta</taxon>
        <taxon>Tracheophyta</taxon>
        <taxon>Spermatophyta</taxon>
        <taxon>Magnoliopsida</taxon>
        <taxon>eudicotyledons</taxon>
        <taxon>Gunneridae</taxon>
        <taxon>Pentapetalae</taxon>
        <taxon>rosids</taxon>
        <taxon>malvids</taxon>
        <taxon>Myrtales</taxon>
        <taxon>Lythraceae</taxon>
        <taxon>Trapa</taxon>
    </lineage>
</organism>
<dbReference type="InterPro" id="IPR006652">
    <property type="entry name" value="Kelch_1"/>
</dbReference>
<sequence>MFGISRRRMKLGRVKKVQLSDAAQVTRSPIRQLKRNNNKNNGGTENGADHTNDCSSPPVPEINACTPGSSENWMVLSISGDKPTSRFNHAATVVGNKMITVGGESGSGLLDDVQVLNFDQFSWSTASSKLYLSPSSFPLKIPACKGHSLVSWGKKVLLIGGKTEPGSDRVAVWVFDTETECWSLMEAKGDIPVARSGHSVVRANTVLIVFGGEDARRRKLNDLHMFDLKSSTWLPLHCTGAGPSPRSNHVATLYDDKILFVFGGSSKSKTMNDLYSLDFETMIWSRIKIRGYHPSPRSGSCGVLCGTKWYIVGGGSRKKRHAETLIFDILKMEWSLAVSSPPCSVAFNKGFSLVLVNHREKDFLVAFGGSKKEPSNQVEVLIVDKKESSMGRRPNDCKGPGSLFGKRLSTKLASQLSGGSSQRLIDSVARQNLASVIEQHGSSRKSLSEATLSDPNPPSNVSLRKQFNSEEEQRKTVKMAKCLEDESSLSQAPGHRRNQSDVATHINSFGDKIHGEETSLVYESENFSPHKTGFEGFSVDDVEFPGANSRLGLPSSASSTKYQFYESKIADLIKKNNNLEGQLAATLASQEVAEKSLSSAVKSRQEMEKKLSETMKEMELLKERLAGLELVHEEANSLSNIVHSDNVRLEHDVAFLKAVLDDTQKELLSTRGVLNGERARTFQLQVEVFHLKQRLQSMENRAPTPRKPFHV</sequence>